<keyword evidence="1" id="KW-0812">Transmembrane</keyword>
<evidence type="ECO:0000256" key="1">
    <source>
        <dbReference type="SAM" id="Phobius"/>
    </source>
</evidence>
<proteinExistence type="predicted"/>
<evidence type="ECO:0008006" key="3">
    <source>
        <dbReference type="Google" id="ProtNLM"/>
    </source>
</evidence>
<keyword evidence="1" id="KW-0472">Membrane</keyword>
<name>A0A645B873_9ZZZZ</name>
<keyword evidence="1" id="KW-1133">Transmembrane helix</keyword>
<evidence type="ECO:0000313" key="2">
    <source>
        <dbReference type="EMBL" id="MPM57894.1"/>
    </source>
</evidence>
<dbReference type="InterPro" id="IPR018730">
    <property type="entry name" value="DUF2273"/>
</dbReference>
<sequence length="75" mass="8410">MNKDKLAAIIISHQGKIIGALIGFLVGIFLLTLGFFKTLLLSICIAMGYYFGKKIDNKEDIVQFIERLLNSYGKK</sequence>
<dbReference type="Pfam" id="PF10031">
    <property type="entry name" value="DUF2273"/>
    <property type="match status" value="1"/>
</dbReference>
<organism evidence="2">
    <name type="scientific">bioreactor metagenome</name>
    <dbReference type="NCBI Taxonomy" id="1076179"/>
    <lineage>
        <taxon>unclassified sequences</taxon>
        <taxon>metagenomes</taxon>
        <taxon>ecological metagenomes</taxon>
    </lineage>
</organism>
<dbReference type="AlphaFoldDB" id="A0A645B873"/>
<feature type="transmembrane region" description="Helical" evidence="1">
    <location>
        <begin position="21"/>
        <end position="51"/>
    </location>
</feature>
<comment type="caution">
    <text evidence="2">The sequence shown here is derived from an EMBL/GenBank/DDBJ whole genome shotgun (WGS) entry which is preliminary data.</text>
</comment>
<gene>
    <name evidence="2" type="ORF">SDC9_104721</name>
</gene>
<accession>A0A645B873</accession>
<protein>
    <recommendedName>
        <fullName evidence="3">DUF2273 domain-containing protein</fullName>
    </recommendedName>
</protein>
<reference evidence="2" key="1">
    <citation type="submission" date="2019-08" db="EMBL/GenBank/DDBJ databases">
        <authorList>
            <person name="Kucharzyk K."/>
            <person name="Murdoch R.W."/>
            <person name="Higgins S."/>
            <person name="Loffler F."/>
        </authorList>
    </citation>
    <scope>NUCLEOTIDE SEQUENCE</scope>
</reference>
<dbReference type="EMBL" id="VSSQ01016497">
    <property type="protein sequence ID" value="MPM57894.1"/>
    <property type="molecule type" value="Genomic_DNA"/>
</dbReference>